<feature type="compositionally biased region" description="Acidic residues" evidence="1">
    <location>
        <begin position="124"/>
        <end position="139"/>
    </location>
</feature>
<gene>
    <name evidence="3" type="ORF">M0R88_14365</name>
</gene>
<feature type="region of interest" description="Disordered" evidence="1">
    <location>
        <begin position="122"/>
        <end position="143"/>
    </location>
</feature>
<organism evidence="3 4">
    <name type="scientific">Halorussus gelatinilyticus</name>
    <dbReference type="NCBI Taxonomy" id="2937524"/>
    <lineage>
        <taxon>Archaea</taxon>
        <taxon>Methanobacteriati</taxon>
        <taxon>Methanobacteriota</taxon>
        <taxon>Stenosarchaea group</taxon>
        <taxon>Halobacteria</taxon>
        <taxon>Halobacteriales</taxon>
        <taxon>Haladaptataceae</taxon>
        <taxon>Halorussus</taxon>
    </lineage>
</organism>
<keyword evidence="4" id="KW-1185">Reference proteome</keyword>
<evidence type="ECO:0000256" key="1">
    <source>
        <dbReference type="SAM" id="MobiDB-lite"/>
    </source>
</evidence>
<dbReference type="AlphaFoldDB" id="A0A8U0IHF5"/>
<proteinExistence type="predicted"/>
<sequence>MASFRTKTGRVVLTDDELRVEATLLTQARRYWEGSKLLFAFVYALTPALLLLYGVEFVREGDWATLLASAGNGIGVLVATRAYYRVYRGFSTDDRIPIDAIERIEVDETWGNPRFVVEYRTDDRDPDDYLGDSDSDDDPGPERRRLLMASRRFAYGGEAFERATRLLRERGIPVEGGAVEGERTALPNPPSRQ</sequence>
<protein>
    <submittedName>
        <fullName evidence="3">Uncharacterized protein</fullName>
    </submittedName>
</protein>
<feature type="transmembrane region" description="Helical" evidence="2">
    <location>
        <begin position="37"/>
        <end position="57"/>
    </location>
</feature>
<feature type="region of interest" description="Disordered" evidence="1">
    <location>
        <begin position="171"/>
        <end position="193"/>
    </location>
</feature>
<dbReference type="KEGG" id="haxz:M0R88_14365"/>
<accession>A0A8U0IHF5</accession>
<keyword evidence="2" id="KW-0812">Transmembrane</keyword>
<evidence type="ECO:0000256" key="2">
    <source>
        <dbReference type="SAM" id="Phobius"/>
    </source>
</evidence>
<dbReference type="EMBL" id="CP096658">
    <property type="protein sequence ID" value="UPV99691.1"/>
    <property type="molecule type" value="Genomic_DNA"/>
</dbReference>
<evidence type="ECO:0000313" key="3">
    <source>
        <dbReference type="EMBL" id="UPV99691.1"/>
    </source>
</evidence>
<dbReference type="Proteomes" id="UP000830434">
    <property type="component" value="Chromosome"/>
</dbReference>
<dbReference type="GeneID" id="72191062"/>
<keyword evidence="2" id="KW-1133">Transmembrane helix</keyword>
<name>A0A8U0IHF5_9EURY</name>
<feature type="transmembrane region" description="Helical" evidence="2">
    <location>
        <begin position="63"/>
        <end position="84"/>
    </location>
</feature>
<evidence type="ECO:0000313" key="4">
    <source>
        <dbReference type="Proteomes" id="UP000830434"/>
    </source>
</evidence>
<reference evidence="3" key="1">
    <citation type="submission" date="2022-04" db="EMBL/GenBank/DDBJ databases">
        <title>Diverse halophilic archaea isolated from saline environments.</title>
        <authorList>
            <person name="Cui H.-L."/>
        </authorList>
    </citation>
    <scope>NUCLEOTIDE SEQUENCE</scope>
    <source>
        <strain evidence="3">XZYJT40</strain>
    </source>
</reference>
<dbReference type="RefSeq" id="WP_248654182.1">
    <property type="nucleotide sequence ID" value="NZ_CP096658.1"/>
</dbReference>
<keyword evidence="2" id="KW-0472">Membrane</keyword>